<dbReference type="EMBL" id="FOMT01000002">
    <property type="protein sequence ID" value="SFD98695.1"/>
    <property type="molecule type" value="Genomic_DNA"/>
</dbReference>
<feature type="DNA-binding region" description="H-T-H motif" evidence="2">
    <location>
        <begin position="39"/>
        <end position="58"/>
    </location>
</feature>
<accession>A0A1I1WU15</accession>
<evidence type="ECO:0000259" key="3">
    <source>
        <dbReference type="PROSITE" id="PS50977"/>
    </source>
</evidence>
<reference evidence="5" key="1">
    <citation type="submission" date="2016-10" db="EMBL/GenBank/DDBJ databases">
        <authorList>
            <person name="Varghese N."/>
            <person name="Submissions S."/>
        </authorList>
    </citation>
    <scope>NUCLEOTIDE SEQUENCE [LARGE SCALE GENOMIC DNA]</scope>
    <source>
        <strain evidence="5">CGMCC 1.10784</strain>
    </source>
</reference>
<evidence type="ECO:0000313" key="5">
    <source>
        <dbReference type="Proteomes" id="UP000198855"/>
    </source>
</evidence>
<evidence type="ECO:0000313" key="4">
    <source>
        <dbReference type="EMBL" id="SFD98695.1"/>
    </source>
</evidence>
<dbReference type="OrthoDB" id="881297at2"/>
<proteinExistence type="predicted"/>
<dbReference type="PROSITE" id="PS50977">
    <property type="entry name" value="HTH_TETR_2"/>
    <property type="match status" value="1"/>
</dbReference>
<dbReference type="STRING" id="1045775.SAMN05216378_1881"/>
<dbReference type="InterPro" id="IPR001647">
    <property type="entry name" value="HTH_TetR"/>
</dbReference>
<dbReference type="SUPFAM" id="SSF46689">
    <property type="entry name" value="Homeodomain-like"/>
    <property type="match status" value="1"/>
</dbReference>
<protein>
    <submittedName>
        <fullName evidence="4">DNA-binding transcriptional regulator, AcrR family</fullName>
    </submittedName>
</protein>
<keyword evidence="5" id="KW-1185">Reference proteome</keyword>
<dbReference type="RefSeq" id="WP_091183902.1">
    <property type="nucleotide sequence ID" value="NZ_FOMT01000002.1"/>
</dbReference>
<dbReference type="Gene3D" id="1.10.357.10">
    <property type="entry name" value="Tetracycline Repressor, domain 2"/>
    <property type="match status" value="1"/>
</dbReference>
<organism evidence="4 5">
    <name type="scientific">Paenibacillus catalpae</name>
    <dbReference type="NCBI Taxonomy" id="1045775"/>
    <lineage>
        <taxon>Bacteria</taxon>
        <taxon>Bacillati</taxon>
        <taxon>Bacillota</taxon>
        <taxon>Bacilli</taxon>
        <taxon>Bacillales</taxon>
        <taxon>Paenibacillaceae</taxon>
        <taxon>Paenibacillus</taxon>
    </lineage>
</organism>
<dbReference type="Proteomes" id="UP000198855">
    <property type="component" value="Unassembled WGS sequence"/>
</dbReference>
<dbReference type="GO" id="GO:0003677">
    <property type="term" value="F:DNA binding"/>
    <property type="evidence" value="ECO:0007669"/>
    <property type="project" value="UniProtKB-UniRule"/>
</dbReference>
<gene>
    <name evidence="4" type="ORF">SAMN05216378_1881</name>
</gene>
<sequence length="229" mass="26746">METTNNETQSCRYTDETTKNKYVIKLLHPVKTNGFQGLRMDDIAKTMDLSKATLYKYFPSRDEIIERLTALYIKYVVCDEAKLMEGSAEAYVQGFQSTFSQTLLIANYGTEPFFQDLREVYPQLMASIEVAISDRNGRLREFYERGIAEGYMNDLNAMLYILQDELILQKLLDPHYLMRNNLTLRNAIWDYYLIKKQQLFKPEVLAQINDEAMSEKVDYLVRKITFGVA</sequence>
<keyword evidence="1 2" id="KW-0238">DNA-binding</keyword>
<evidence type="ECO:0000256" key="2">
    <source>
        <dbReference type="PROSITE-ProRule" id="PRU00335"/>
    </source>
</evidence>
<evidence type="ECO:0000256" key="1">
    <source>
        <dbReference type="ARBA" id="ARBA00023125"/>
    </source>
</evidence>
<dbReference type="Pfam" id="PF00440">
    <property type="entry name" value="TetR_N"/>
    <property type="match status" value="1"/>
</dbReference>
<feature type="domain" description="HTH tetR-type" evidence="3">
    <location>
        <begin position="16"/>
        <end position="76"/>
    </location>
</feature>
<dbReference type="InterPro" id="IPR009057">
    <property type="entry name" value="Homeodomain-like_sf"/>
</dbReference>
<dbReference type="AlphaFoldDB" id="A0A1I1WU15"/>
<name>A0A1I1WU15_9BACL</name>